<dbReference type="KEGG" id="kvl:KVU_2369"/>
<keyword evidence="1" id="KW-0808">Transferase</keyword>
<keyword evidence="1" id="KW-0328">Glycosyltransferase</keyword>
<dbReference type="EC" id="2.4.1.-" evidence="1"/>
<dbReference type="InterPro" id="IPR007739">
    <property type="entry name" value="RgpF"/>
</dbReference>
<keyword evidence="2" id="KW-1185">Reference proteome</keyword>
<sequence>MAVVLLFQPDGLLDSSLLTLTELNALGIGCVVVSNAPLSLDDRNALLQHSYLVIERPNVGYDFGGYREGVLTLMARKLPIDALYLMNDSIWFPVHDAKDTIAACRATNADLYGLHMSTVSRHKSRSYVQSYFLRFSHKILSSKSFMRYWEKLHLIDNKSTVVRYHEWHLAQYFIKRGFSIDALVHSRDLISTIMNITDADEMRLMLEHQSAICPKEAKYIRPVLARSKDALEARDRLMDDIKARKIFVTLTTVHPILLLRMKLPFLKKMRRGDFASQRAALIVLGLTKGFNPAVRAEIANWDSRRPEYRDTVKLASL</sequence>
<dbReference type="OrthoDB" id="8849801at2"/>
<dbReference type="Proteomes" id="UP000000692">
    <property type="component" value="Chromosome"/>
</dbReference>
<name>F9Y718_KETVW</name>
<evidence type="ECO:0000313" key="2">
    <source>
        <dbReference type="Proteomes" id="UP000000692"/>
    </source>
</evidence>
<dbReference type="EMBL" id="CP002018">
    <property type="protein sequence ID" value="AEM42208.1"/>
    <property type="molecule type" value="Genomic_DNA"/>
</dbReference>
<organism evidence="1 2">
    <name type="scientific">Ketogulonicigenium vulgare (strain WSH-001)</name>
    <dbReference type="NCBI Taxonomy" id="759362"/>
    <lineage>
        <taxon>Bacteria</taxon>
        <taxon>Pseudomonadati</taxon>
        <taxon>Pseudomonadota</taxon>
        <taxon>Alphaproteobacteria</taxon>
        <taxon>Rhodobacterales</taxon>
        <taxon>Roseobacteraceae</taxon>
        <taxon>Ketogulonicigenium</taxon>
    </lineage>
</organism>
<dbReference type="AlphaFoldDB" id="F9Y718"/>
<protein>
    <submittedName>
        <fullName evidence="1">Lipopolysaccharide biosynthesis protein-like protein</fullName>
        <ecNumber evidence="1">2.4.1.-</ecNumber>
    </submittedName>
</protein>
<dbReference type="HOGENOM" id="CLU_060953_0_0_5"/>
<gene>
    <name evidence="1" type="primary">y4gN</name>
    <name evidence="1" type="ordered locus">KVU_2369</name>
</gene>
<proteinExistence type="predicted"/>
<dbReference type="eggNOG" id="COG3754">
    <property type="taxonomic scope" value="Bacteria"/>
</dbReference>
<accession>F9Y718</accession>
<reference evidence="1 2" key="1">
    <citation type="journal article" date="2011" name="J. Bacteriol.">
        <title>Complete genome sequence of the industrial strain Ketogulonicigenium vulgare WSH-001.</title>
        <authorList>
            <person name="Liu L."/>
            <person name="Li Y."/>
            <person name="Zhang J."/>
            <person name="Zhou Z."/>
            <person name="Liu J."/>
            <person name="Li X."/>
            <person name="Zhou J."/>
            <person name="Du G."/>
            <person name="Wang L."/>
            <person name="Chen J."/>
        </authorList>
    </citation>
    <scope>NUCLEOTIDE SEQUENCE [LARGE SCALE GENOMIC DNA]</scope>
    <source>
        <strain evidence="1 2">WSH-001</strain>
    </source>
</reference>
<dbReference type="Pfam" id="PF05045">
    <property type="entry name" value="RgpF"/>
    <property type="match status" value="1"/>
</dbReference>
<evidence type="ECO:0000313" key="1">
    <source>
        <dbReference type="EMBL" id="AEM42208.1"/>
    </source>
</evidence>
<dbReference type="GO" id="GO:0016757">
    <property type="term" value="F:glycosyltransferase activity"/>
    <property type="evidence" value="ECO:0007669"/>
    <property type="project" value="UniProtKB-KW"/>
</dbReference>